<feature type="transmembrane region" description="Helical" evidence="1">
    <location>
        <begin position="124"/>
        <end position="141"/>
    </location>
</feature>
<feature type="transmembrane region" description="Helical" evidence="1">
    <location>
        <begin position="85"/>
        <end position="112"/>
    </location>
</feature>
<proteinExistence type="predicted"/>
<keyword evidence="1" id="KW-1133">Transmembrane helix</keyword>
<evidence type="ECO:0000313" key="2">
    <source>
        <dbReference type="EMBL" id="ALN79074.1"/>
    </source>
</evidence>
<feature type="transmembrane region" description="Helical" evidence="1">
    <location>
        <begin position="45"/>
        <end position="64"/>
    </location>
</feature>
<accession>A0A0S2F6B2</accession>
<name>A0A0S2F6B2_LYSAN</name>
<feature type="transmembrane region" description="Helical" evidence="1">
    <location>
        <begin position="7"/>
        <end position="25"/>
    </location>
</feature>
<dbReference type="KEGG" id="lab:LA76x_0913"/>
<evidence type="ECO:0000313" key="3">
    <source>
        <dbReference type="Proteomes" id="UP000060787"/>
    </source>
</evidence>
<evidence type="ECO:0008006" key="4">
    <source>
        <dbReference type="Google" id="ProtNLM"/>
    </source>
</evidence>
<dbReference type="RefSeq" id="WP_057916755.1">
    <property type="nucleotide sequence ID" value="NZ_CP011129.1"/>
</dbReference>
<keyword evidence="1" id="KW-0812">Transmembrane</keyword>
<organism evidence="2 3">
    <name type="scientific">Lysobacter antibioticus</name>
    <dbReference type="NCBI Taxonomy" id="84531"/>
    <lineage>
        <taxon>Bacteria</taxon>
        <taxon>Pseudomonadati</taxon>
        <taxon>Pseudomonadota</taxon>
        <taxon>Gammaproteobacteria</taxon>
        <taxon>Lysobacterales</taxon>
        <taxon>Lysobacteraceae</taxon>
        <taxon>Lysobacter</taxon>
    </lineage>
</organism>
<keyword evidence="3" id="KW-1185">Reference proteome</keyword>
<dbReference type="EMBL" id="CP011129">
    <property type="protein sequence ID" value="ALN79074.1"/>
    <property type="molecule type" value="Genomic_DNA"/>
</dbReference>
<reference evidence="2 3" key="1">
    <citation type="journal article" date="2015" name="BMC Genomics">
        <title>Comparative genomics and metabolic profiling of the genus Lysobacter.</title>
        <authorList>
            <person name="de Bruijn I."/>
            <person name="Cheng X."/>
            <person name="de Jager V."/>
            <person name="Exposito R.G."/>
            <person name="Watrous J."/>
            <person name="Patel N."/>
            <person name="Postma J."/>
            <person name="Dorrestein P.C."/>
            <person name="Kobayashi D."/>
            <person name="Raaijmakers J.M."/>
        </authorList>
    </citation>
    <scope>NUCLEOTIDE SEQUENCE [LARGE SCALE GENOMIC DNA]</scope>
    <source>
        <strain evidence="2 3">76</strain>
    </source>
</reference>
<keyword evidence="1" id="KW-0472">Membrane</keyword>
<dbReference type="AlphaFoldDB" id="A0A0S2F6B2"/>
<protein>
    <recommendedName>
        <fullName evidence="4">Transmembrane protein</fullName>
    </recommendedName>
</protein>
<dbReference type="eggNOG" id="ENOG5033036">
    <property type="taxonomic scope" value="Bacteria"/>
</dbReference>
<dbReference type="Proteomes" id="UP000060787">
    <property type="component" value="Chromosome"/>
</dbReference>
<dbReference type="PATRIC" id="fig|84531.8.peg.940"/>
<sequence length="146" mass="14765">MQRIFGGVISVILLGVYVHLITVAVEVVNCGGAPNCTVFNDGMAQAFSVIGGLVSALVIAELAIAKPGEAPGARVLDSGASVGAVRTVTIVSVAFVLVWIGAGLTAFMVGLYHPKGLPVLTTHGQAWLGLAVSAAYAYFGLSPGGR</sequence>
<gene>
    <name evidence="2" type="ORF">LA76x_0913</name>
</gene>
<evidence type="ECO:0000256" key="1">
    <source>
        <dbReference type="SAM" id="Phobius"/>
    </source>
</evidence>